<gene>
    <name evidence="1" type="ORF">AQI88_29730</name>
</gene>
<dbReference type="AlphaFoldDB" id="A0A101NGN0"/>
<evidence type="ECO:0000313" key="1">
    <source>
        <dbReference type="EMBL" id="KUM92874.1"/>
    </source>
</evidence>
<dbReference type="OrthoDB" id="3684031at2"/>
<dbReference type="Proteomes" id="UP000054241">
    <property type="component" value="Unassembled WGS sequence"/>
</dbReference>
<evidence type="ECO:0000313" key="2">
    <source>
        <dbReference type="Proteomes" id="UP000054241"/>
    </source>
</evidence>
<dbReference type="InterPro" id="IPR024524">
    <property type="entry name" value="DUF3800"/>
</dbReference>
<sequence length="275" mass="31326">MMPTGFGTASVGQLPRLHVYVDETGDRGFSDKSRGKSPFFAMTALIVPQEEEWFVKVTAGGLRSVVHSGPPEARHKPLHWVEHFKAKRPERRRQAALALSRMRSVMVIHVIAHKETMHKDWGMSQSKELFYNYTTRLLLERVALAAREWPGGRRLAVVRLGAVKHMNHSTSESHLDYVRRGNCETYQVPWSLIKWPPTWESTERDGIQLADLHAGLLNAALSGDPRDTSCAENLLLCKHQLRRSYDGRIMGRGVKVIGDDSFVTGRIWWPAWQRP</sequence>
<evidence type="ECO:0008006" key="3">
    <source>
        <dbReference type="Google" id="ProtNLM"/>
    </source>
</evidence>
<accession>A0A101NGN0</accession>
<dbReference type="EMBL" id="LMWL01000056">
    <property type="protein sequence ID" value="KUM92874.1"/>
    <property type="molecule type" value="Genomic_DNA"/>
</dbReference>
<protein>
    <recommendedName>
        <fullName evidence="3">DUF3800 domain-containing protein</fullName>
    </recommendedName>
</protein>
<comment type="caution">
    <text evidence="1">The sequence shown here is derived from an EMBL/GenBank/DDBJ whole genome shotgun (WGS) entry which is preliminary data.</text>
</comment>
<dbReference type="Pfam" id="PF12686">
    <property type="entry name" value="DUF3800"/>
    <property type="match status" value="1"/>
</dbReference>
<dbReference type="RefSeq" id="WP_067005011.1">
    <property type="nucleotide sequence ID" value="NZ_BNDU01000006.1"/>
</dbReference>
<organism evidence="1 2">
    <name type="scientific">Streptomyces cellostaticus</name>
    <dbReference type="NCBI Taxonomy" id="67285"/>
    <lineage>
        <taxon>Bacteria</taxon>
        <taxon>Bacillati</taxon>
        <taxon>Actinomycetota</taxon>
        <taxon>Actinomycetes</taxon>
        <taxon>Kitasatosporales</taxon>
        <taxon>Streptomycetaceae</taxon>
        <taxon>Streptomyces</taxon>
    </lineage>
</organism>
<name>A0A101NGN0_9ACTN</name>
<keyword evidence="2" id="KW-1185">Reference proteome</keyword>
<proteinExistence type="predicted"/>
<reference evidence="1 2" key="1">
    <citation type="submission" date="2015-10" db="EMBL/GenBank/DDBJ databases">
        <title>Draft genome sequence of Streptomyces cellostaticus DSM 40189, type strain for the species Streptomyces cellostaticus.</title>
        <authorList>
            <person name="Ruckert C."/>
            <person name="Winkler A."/>
            <person name="Kalinowski J."/>
            <person name="Kampfer P."/>
            <person name="Glaeser S."/>
        </authorList>
    </citation>
    <scope>NUCLEOTIDE SEQUENCE [LARGE SCALE GENOMIC DNA]</scope>
    <source>
        <strain evidence="1 2">DSM 40189</strain>
    </source>
</reference>